<evidence type="ECO:0000256" key="2">
    <source>
        <dbReference type="SAM" id="SignalP"/>
    </source>
</evidence>
<comment type="caution">
    <text evidence="3">The sequence shown here is derived from an EMBL/GenBank/DDBJ whole genome shotgun (WGS) entry which is preliminary data.</text>
</comment>
<feature type="non-terminal residue" evidence="3">
    <location>
        <position position="124"/>
    </location>
</feature>
<keyword evidence="2" id="KW-0732">Signal</keyword>
<feature type="signal peptide" evidence="2">
    <location>
        <begin position="1"/>
        <end position="20"/>
    </location>
</feature>
<keyword evidence="1" id="KW-1133">Transmembrane helix</keyword>
<proteinExistence type="predicted"/>
<accession>A0AAD6ZBS0</accession>
<evidence type="ECO:0000313" key="3">
    <source>
        <dbReference type="EMBL" id="KAJ7315383.1"/>
    </source>
</evidence>
<keyword evidence="4" id="KW-1185">Reference proteome</keyword>
<name>A0AAD6ZBS0_9AGAR</name>
<dbReference type="AlphaFoldDB" id="A0AAD6ZBS0"/>
<dbReference type="PANTHER" id="PTHR35040">
    <property type="match status" value="1"/>
</dbReference>
<protein>
    <submittedName>
        <fullName evidence="3">Spherulation-specific family 4</fullName>
    </submittedName>
</protein>
<evidence type="ECO:0000313" key="4">
    <source>
        <dbReference type="Proteomes" id="UP001218218"/>
    </source>
</evidence>
<feature type="transmembrane region" description="Helical" evidence="1">
    <location>
        <begin position="70"/>
        <end position="90"/>
    </location>
</feature>
<keyword evidence="1" id="KW-0472">Membrane</keyword>
<keyword evidence="1" id="KW-0812">Transmembrane</keyword>
<dbReference type="Pfam" id="PF12138">
    <property type="entry name" value="Spherulin4"/>
    <property type="match status" value="1"/>
</dbReference>
<dbReference type="InterPro" id="IPR021986">
    <property type="entry name" value="Spherulin4"/>
</dbReference>
<dbReference type="PANTHER" id="PTHR35040:SF9">
    <property type="entry name" value="4-LIKE CELL SURFACE PROTEIN, PUTATIVE (AFU_ORTHOLOGUE AFUA_4G14080)-RELATED"/>
    <property type="match status" value="1"/>
</dbReference>
<feature type="chain" id="PRO_5042290863" evidence="2">
    <location>
        <begin position="21"/>
        <end position="124"/>
    </location>
</feature>
<sequence>MILAILLAILGFLTVVPAHAKTGIIIPLYSYPETTETWEPLETVISTFPDVQFYVIVNPASRPGPTNTNYQAAVTVLCMHVNMLLVSYVLMSFSARPLDKVQQDIKTYTGWPTMSSLAGIFFNE</sequence>
<organism evidence="3 4">
    <name type="scientific">Mycena albidolilacea</name>
    <dbReference type="NCBI Taxonomy" id="1033008"/>
    <lineage>
        <taxon>Eukaryota</taxon>
        <taxon>Fungi</taxon>
        <taxon>Dikarya</taxon>
        <taxon>Basidiomycota</taxon>
        <taxon>Agaricomycotina</taxon>
        <taxon>Agaricomycetes</taxon>
        <taxon>Agaricomycetidae</taxon>
        <taxon>Agaricales</taxon>
        <taxon>Marasmiineae</taxon>
        <taxon>Mycenaceae</taxon>
        <taxon>Mycena</taxon>
    </lineage>
</organism>
<dbReference type="EMBL" id="JARIHO010000062">
    <property type="protein sequence ID" value="KAJ7315383.1"/>
    <property type="molecule type" value="Genomic_DNA"/>
</dbReference>
<gene>
    <name evidence="3" type="ORF">DFH08DRAFT_1040085</name>
</gene>
<evidence type="ECO:0000256" key="1">
    <source>
        <dbReference type="SAM" id="Phobius"/>
    </source>
</evidence>
<dbReference type="Proteomes" id="UP001218218">
    <property type="component" value="Unassembled WGS sequence"/>
</dbReference>
<reference evidence="3" key="1">
    <citation type="submission" date="2023-03" db="EMBL/GenBank/DDBJ databases">
        <title>Massive genome expansion in bonnet fungi (Mycena s.s.) driven by repeated elements and novel gene families across ecological guilds.</title>
        <authorList>
            <consortium name="Lawrence Berkeley National Laboratory"/>
            <person name="Harder C.B."/>
            <person name="Miyauchi S."/>
            <person name="Viragh M."/>
            <person name="Kuo A."/>
            <person name="Thoen E."/>
            <person name="Andreopoulos B."/>
            <person name="Lu D."/>
            <person name="Skrede I."/>
            <person name="Drula E."/>
            <person name="Henrissat B."/>
            <person name="Morin E."/>
            <person name="Kohler A."/>
            <person name="Barry K."/>
            <person name="LaButti K."/>
            <person name="Morin E."/>
            <person name="Salamov A."/>
            <person name="Lipzen A."/>
            <person name="Mereny Z."/>
            <person name="Hegedus B."/>
            <person name="Baldrian P."/>
            <person name="Stursova M."/>
            <person name="Weitz H."/>
            <person name="Taylor A."/>
            <person name="Grigoriev I.V."/>
            <person name="Nagy L.G."/>
            <person name="Martin F."/>
            <person name="Kauserud H."/>
        </authorList>
    </citation>
    <scope>NUCLEOTIDE SEQUENCE</scope>
    <source>
        <strain evidence="3">CBHHK002</strain>
    </source>
</reference>